<dbReference type="GO" id="GO:0008610">
    <property type="term" value="P:lipid biosynthetic process"/>
    <property type="evidence" value="ECO:0007669"/>
    <property type="project" value="UniProtKB-ARBA"/>
</dbReference>
<dbReference type="Proteomes" id="UP000183995">
    <property type="component" value="Unassembled WGS sequence"/>
</dbReference>
<keyword evidence="4" id="KW-0597">Phosphoprotein</keyword>
<dbReference type="Gene3D" id="3.30.559.10">
    <property type="entry name" value="Chloramphenicol acetyltransferase-like domain"/>
    <property type="match status" value="2"/>
</dbReference>
<evidence type="ECO:0000259" key="6">
    <source>
        <dbReference type="PROSITE" id="PS50075"/>
    </source>
</evidence>
<dbReference type="Pfam" id="PF00975">
    <property type="entry name" value="Thioesterase"/>
    <property type="match status" value="1"/>
</dbReference>
<dbReference type="InterPro" id="IPR000873">
    <property type="entry name" value="AMP-dep_synth/lig_dom"/>
</dbReference>
<dbReference type="InterPro" id="IPR020845">
    <property type="entry name" value="AMP-binding_CS"/>
</dbReference>
<dbReference type="CDD" id="cd19531">
    <property type="entry name" value="LCL_NRPS-like"/>
    <property type="match status" value="1"/>
</dbReference>
<dbReference type="InterPro" id="IPR023213">
    <property type="entry name" value="CAT-like_dom_sf"/>
</dbReference>
<proteinExistence type="inferred from homology"/>
<dbReference type="InterPro" id="IPR029058">
    <property type="entry name" value="AB_hydrolase_fold"/>
</dbReference>
<dbReference type="Pfam" id="PF13193">
    <property type="entry name" value="AMP-binding_C"/>
    <property type="match status" value="2"/>
</dbReference>
<dbReference type="PRINTS" id="PR00154">
    <property type="entry name" value="AMPBINDING"/>
</dbReference>
<dbReference type="SMART" id="SM00823">
    <property type="entry name" value="PKS_PP"/>
    <property type="match status" value="2"/>
</dbReference>
<dbReference type="STRING" id="1123282.SAMN02745823_01969"/>
<keyword evidence="3" id="KW-0596">Phosphopantetheine</keyword>
<reference evidence="7 8" key="1">
    <citation type="submission" date="2016-11" db="EMBL/GenBank/DDBJ databases">
        <authorList>
            <person name="Jaros S."/>
            <person name="Januszkiewicz K."/>
            <person name="Wedrychowicz H."/>
        </authorList>
    </citation>
    <scope>NUCLEOTIDE SEQUENCE [LARGE SCALE GENOMIC DNA]</scope>
    <source>
        <strain evidence="7 8">DSM 10068</strain>
    </source>
</reference>
<protein>
    <submittedName>
        <fullName evidence="7">Amino acid adenylation domain-containing protein</fullName>
    </submittedName>
</protein>
<feature type="domain" description="Carrier" evidence="6">
    <location>
        <begin position="2009"/>
        <end position="2090"/>
    </location>
</feature>
<dbReference type="EMBL" id="FQXV01000006">
    <property type="protein sequence ID" value="SHI02336.1"/>
    <property type="molecule type" value="Genomic_DNA"/>
</dbReference>
<dbReference type="InterPro" id="IPR025110">
    <property type="entry name" value="AMP-bd_C"/>
</dbReference>
<dbReference type="Pfam" id="PF00550">
    <property type="entry name" value="PP-binding"/>
    <property type="match status" value="2"/>
</dbReference>
<dbReference type="GO" id="GO:0044550">
    <property type="term" value="P:secondary metabolite biosynthetic process"/>
    <property type="evidence" value="ECO:0007669"/>
    <property type="project" value="UniProtKB-ARBA"/>
</dbReference>
<name>A0A1M5XRF8_9FIRM</name>
<dbReference type="FunFam" id="2.30.38.10:FF:000001">
    <property type="entry name" value="Non-ribosomal peptide synthetase PvdI"/>
    <property type="match status" value="1"/>
</dbReference>
<dbReference type="Gene3D" id="2.30.38.10">
    <property type="entry name" value="Luciferase, Domain 3"/>
    <property type="match status" value="2"/>
</dbReference>
<evidence type="ECO:0000313" key="7">
    <source>
        <dbReference type="EMBL" id="SHI02336.1"/>
    </source>
</evidence>
<dbReference type="PROSITE" id="PS00455">
    <property type="entry name" value="AMP_BINDING"/>
    <property type="match status" value="2"/>
</dbReference>
<organism evidence="7 8">
    <name type="scientific">Sporobacter termitidis DSM 10068</name>
    <dbReference type="NCBI Taxonomy" id="1123282"/>
    <lineage>
        <taxon>Bacteria</taxon>
        <taxon>Bacillati</taxon>
        <taxon>Bacillota</taxon>
        <taxon>Clostridia</taxon>
        <taxon>Eubacteriales</taxon>
        <taxon>Oscillospiraceae</taxon>
        <taxon>Sporobacter</taxon>
    </lineage>
</organism>
<dbReference type="GO" id="GO:0003824">
    <property type="term" value="F:catalytic activity"/>
    <property type="evidence" value="ECO:0007669"/>
    <property type="project" value="InterPro"/>
</dbReference>
<dbReference type="NCBIfam" id="TIGR01733">
    <property type="entry name" value="AA-adenyl-dom"/>
    <property type="match status" value="2"/>
</dbReference>
<dbReference type="OrthoDB" id="2203190at2"/>
<dbReference type="InterPro" id="IPR001031">
    <property type="entry name" value="Thioesterase"/>
</dbReference>
<gene>
    <name evidence="7" type="ORF">SAMN02745823_01969</name>
</gene>
<dbReference type="Gene3D" id="3.30.300.30">
    <property type="match status" value="2"/>
</dbReference>
<keyword evidence="5" id="KW-0045">Antibiotic biosynthesis</keyword>
<dbReference type="Gene3D" id="3.30.559.30">
    <property type="entry name" value="Nonribosomal peptide synthetase, condensation domain"/>
    <property type="match status" value="2"/>
</dbReference>
<comment type="cofactor">
    <cofactor evidence="1">
        <name>pantetheine 4'-phosphate</name>
        <dbReference type="ChEBI" id="CHEBI:47942"/>
    </cofactor>
</comment>
<dbReference type="FunFam" id="3.40.50.980:FF:000001">
    <property type="entry name" value="Non-ribosomal peptide synthetase"/>
    <property type="match status" value="2"/>
</dbReference>
<dbReference type="InterPro" id="IPR009081">
    <property type="entry name" value="PP-bd_ACP"/>
</dbReference>
<dbReference type="InterPro" id="IPR001242">
    <property type="entry name" value="Condensation_dom"/>
</dbReference>
<dbReference type="SUPFAM" id="SSF52777">
    <property type="entry name" value="CoA-dependent acyltransferases"/>
    <property type="match status" value="4"/>
</dbReference>
<evidence type="ECO:0000256" key="4">
    <source>
        <dbReference type="ARBA" id="ARBA00022553"/>
    </source>
</evidence>
<evidence type="ECO:0000313" key="8">
    <source>
        <dbReference type="Proteomes" id="UP000183995"/>
    </source>
</evidence>
<evidence type="ECO:0000256" key="3">
    <source>
        <dbReference type="ARBA" id="ARBA00022450"/>
    </source>
</evidence>
<dbReference type="InterPro" id="IPR020806">
    <property type="entry name" value="PKS_PP-bd"/>
</dbReference>
<dbReference type="FunFam" id="3.40.50.980:FF:000002">
    <property type="entry name" value="Enterobactin synthetase component F"/>
    <property type="match status" value="1"/>
</dbReference>
<dbReference type="InterPro" id="IPR036736">
    <property type="entry name" value="ACP-like_sf"/>
</dbReference>
<dbReference type="GO" id="GO:0017000">
    <property type="term" value="P:antibiotic biosynthetic process"/>
    <property type="evidence" value="ECO:0007669"/>
    <property type="project" value="UniProtKB-KW"/>
</dbReference>
<dbReference type="FunFam" id="3.40.50.12780:FF:000012">
    <property type="entry name" value="Non-ribosomal peptide synthetase"/>
    <property type="match status" value="2"/>
</dbReference>
<dbReference type="NCBIfam" id="NF003417">
    <property type="entry name" value="PRK04813.1"/>
    <property type="match status" value="2"/>
</dbReference>
<evidence type="ECO:0000256" key="2">
    <source>
        <dbReference type="ARBA" id="ARBA00006432"/>
    </source>
</evidence>
<dbReference type="InterPro" id="IPR020459">
    <property type="entry name" value="AMP-binding"/>
</dbReference>
<dbReference type="FunFam" id="3.30.300.30:FF:000010">
    <property type="entry name" value="Enterobactin synthetase component F"/>
    <property type="match status" value="1"/>
</dbReference>
<dbReference type="PROSITE" id="PS00012">
    <property type="entry name" value="PHOSPHOPANTETHEINE"/>
    <property type="match status" value="1"/>
</dbReference>
<dbReference type="GO" id="GO:0031177">
    <property type="term" value="F:phosphopantetheine binding"/>
    <property type="evidence" value="ECO:0007669"/>
    <property type="project" value="InterPro"/>
</dbReference>
<dbReference type="Gene3D" id="3.40.50.1820">
    <property type="entry name" value="alpha/beta hydrolase"/>
    <property type="match status" value="1"/>
</dbReference>
<dbReference type="CDD" id="cd05930">
    <property type="entry name" value="A_NRPS"/>
    <property type="match status" value="1"/>
</dbReference>
<feature type="domain" description="Carrier" evidence="6">
    <location>
        <begin position="970"/>
        <end position="1045"/>
    </location>
</feature>
<dbReference type="GO" id="GO:0043041">
    <property type="term" value="P:amino acid activation for nonribosomal peptide biosynthetic process"/>
    <property type="evidence" value="ECO:0007669"/>
    <property type="project" value="TreeGrafter"/>
</dbReference>
<dbReference type="InterPro" id="IPR006162">
    <property type="entry name" value="Ppantetheine_attach_site"/>
</dbReference>
<dbReference type="GO" id="GO:0005829">
    <property type="term" value="C:cytosol"/>
    <property type="evidence" value="ECO:0007669"/>
    <property type="project" value="TreeGrafter"/>
</dbReference>
<dbReference type="Pfam" id="PF00668">
    <property type="entry name" value="Condensation"/>
    <property type="match status" value="2"/>
</dbReference>
<evidence type="ECO:0000256" key="5">
    <source>
        <dbReference type="ARBA" id="ARBA00023194"/>
    </source>
</evidence>
<accession>A0A1M5XRF8</accession>
<dbReference type="InterPro" id="IPR045851">
    <property type="entry name" value="AMP-bd_C_sf"/>
</dbReference>
<dbReference type="SUPFAM" id="SSF56801">
    <property type="entry name" value="Acetyl-CoA synthetase-like"/>
    <property type="match status" value="2"/>
</dbReference>
<dbReference type="PANTHER" id="PTHR45527">
    <property type="entry name" value="NONRIBOSOMAL PEPTIDE SYNTHETASE"/>
    <property type="match status" value="1"/>
</dbReference>
<keyword evidence="8" id="KW-1185">Reference proteome</keyword>
<dbReference type="CDD" id="cd17643">
    <property type="entry name" value="A_NRPS_Cytc1-like"/>
    <property type="match status" value="1"/>
</dbReference>
<dbReference type="InterPro" id="IPR010071">
    <property type="entry name" value="AA_adenyl_dom"/>
</dbReference>
<dbReference type="PROSITE" id="PS50075">
    <property type="entry name" value="CARRIER"/>
    <property type="match status" value="2"/>
</dbReference>
<dbReference type="RefSeq" id="WP_073078304.1">
    <property type="nucleotide sequence ID" value="NZ_FQXV01000006.1"/>
</dbReference>
<sequence length="2333" mass="260217">MSSEKIFHQLSESQKSIWYLEKAYPGTSINIVAGTLRLRGEISYPALQKALNLFVRKSDAMRIRIHESDGVAAQYVTDYEEFPVDFFDFSQGDGLKNLFAWDESTTRTPFDITSEQLFYCATFKVGENEGGFYMKMHHLISDAWTMGLVTRQVIDFYSKIKKGLPVDDFPNPSFVQHLVNEAEYERSARFENDKAYWLHKFETLPEMSVLKPQKSSGVSILAKRKTLITPLKLSNKIREFCSASKLSIFTLFMSALAVYINRVTGIEDIVLGTTILNRTNAKDKETPGMFVSVAAPLRITVDDTKDFRTFAASMLKESTDVLRHQKYPYNYLLRDLKKKHKLGGRLFDIVLSYQNSKFHKDETDEDYTGKWLFSGCQVESLIISVNDREDGGNLVIDYDFLCDVFDIKEIEFIHQHIISLLWHALDNPAKSISKLEMISEKEKHKLLREFNNTYADFPMDKTIGQMFEEQADRSPDSAALLLRDKEMTYSELNRQANRLAATLREKGVGPDKVVGIMAYRGFELIVGILGILKAGGAYLPIDPEYPKERRKFMFADSGAALLLTKRALIDTAGFTGEVLDLDDASSYTGDGRNLPPVSSSGDLAYVIYTSGSTGKPKGVMLRHAGVVNSFCWGVKKFGLKSDSVILQKTAPTFDPSVWEIFWWLMLGGKVCLIDSGDEKDPEAIISAIERYQVTVMHFVPSMMGLFLNYVDTTASDGRLASLRQVFSCGEAISLNTVEYFNQLLYKQNGTRLYNMYGPTEATVEVACFDCSPGEELTSVPIGQRIDNFSIYILDKNRNLLPVGIPGEIYIGGVGVARGYLNNPALTAERFVENPFVHGEKIYRTGDKARWYPKGDIEFLGRMDFQVKVKGFRIETGEIEARLLTHPDILEAAVKSFRDEGGVYLAAYVVAGKAVGAEDIRQYLAETLPEYMIPGCVVFLDKMPLNNNGKTDRNALPAPENHHVAAAEYTPPSNGAESALCDIWARALGLGQVGVSDEYSVLGGDSLTAIRIITDIHKSFGVEISPKLIFQLQTVKRLAARLETLQGRKAEAAQIPRVAESAWYPASSAQKRQFILNSIDGGVSYNLPGGMEITGKIDAGRVNDVFKKIVARHETLRTSFELRDGEPVQVVHQDVAFAVEYAETAETDYERLMEGFIRPFDLSAAPLLRVRLVKLADSRHVLMFDMHHIVSDGASINIIIREFLALYAGGTLPELKIQYRDYAAWHNARLRSDKLIAQEAYWLERFSGEVPVLNLPLDYARPSFQSFHGNKLYFIIDEALTAELKKLMAKTGTTLFMLLLSAYNVLLSKYSGQEDIVVGTPVEGRLHADLRELVGMFVNTLAIRSRPAGHKTFTAFLSEVKEDLLNAYENQEYPFEELVGKVVARRDTSRNPLFDTTFILQNMDLSVLSTEEFTAAPYAFGDGTSKFDLSLEASDMGGIIECSIEYCTDLFGEDTIRRLSSHFLNTLGDIVKDPSKKLCDIGILSEAERHRLLCEFNDTDAEYPREKTIHRIFEERASEAPGSTALVLGDKAMTYGALNERANRLARTLRARGVGPDDIAGLVADRSLDMVVGVLGILKAGGAYMPIDPEYPAERQAYMLKDSGAKVLLTKKGLELPFEGMTVCLDDEAFYAPDGANLVSVSKPSDLAYIIYTSGSTGKPKGVMIEHRNVVRLLFNDKFQFAFDKNDTWTLFHSCCFDFSVWEMYGALLYGGRLIVVPKEDAVDTRRFLGILKAGKVTVLNQTPSAFYNLIGEDAVSGSELPALRYVIFGGEALKPPMVRTFKEKYPQTKLVNMYGITETTVHVTFKEITLADTEKNISNVGTPIPSLKVYVLDSHLHLLPVGVPGEICVGGAGVARGYLNNKALTEQRFVELGGGSGRIYRSGDLGRFLENGDIEYLGRIDDQVKIRGYRIELGELESALLRHPDIEETVVTVHESGGGDKRLCAYFKSKTELTAKELAPYLSGVLPEYMIPSYFIRLEAFPLNRNGKIDRPALPKPNEVLISSADTIMPRSVTEELMANAWADVLELKTVGVNDNFFELGGDSLSAIRVVSMLKLGINIVDFYTNPTIRQLTEKLNGAYAGSGLLVDMTRRRNNSGRNIVCFPYGGGSALAYRDISNAILEKDPDAKLYAVDLPGHDYGVDLALRPIEETAADLVREISENLTGEIVLYGHCVGSALLLATASGLQKAGVPVRAAFIGGVLVPKLIRLYGGVLNPWSLCSDKYIVRYLNRIGLPQNLLEDSAYIDYIIKAFRHDAKCFTGYIYARLAGKAGRLEIPLHLIVGDRDTTTRRYQKRYRQWRRFFESVDLTVLPGAFHYFINTHADALAEYLLSV</sequence>
<dbReference type="Gene3D" id="1.10.1200.10">
    <property type="entry name" value="ACP-like"/>
    <property type="match status" value="2"/>
</dbReference>
<dbReference type="Gene3D" id="3.40.50.980">
    <property type="match status" value="4"/>
</dbReference>
<dbReference type="PANTHER" id="PTHR45527:SF1">
    <property type="entry name" value="FATTY ACID SYNTHASE"/>
    <property type="match status" value="1"/>
</dbReference>
<dbReference type="SUPFAM" id="SSF53474">
    <property type="entry name" value="alpha/beta-Hydrolases"/>
    <property type="match status" value="1"/>
</dbReference>
<dbReference type="SUPFAM" id="SSF47336">
    <property type="entry name" value="ACP-like"/>
    <property type="match status" value="1"/>
</dbReference>
<dbReference type="Pfam" id="PF00501">
    <property type="entry name" value="AMP-binding"/>
    <property type="match status" value="2"/>
</dbReference>
<comment type="similarity">
    <text evidence="2">Belongs to the ATP-dependent AMP-binding enzyme family.</text>
</comment>
<evidence type="ECO:0000256" key="1">
    <source>
        <dbReference type="ARBA" id="ARBA00001957"/>
    </source>
</evidence>